<organism evidence="10">
    <name type="scientific">Grammatophora oceanica</name>
    <dbReference type="NCBI Taxonomy" id="210454"/>
    <lineage>
        <taxon>Eukaryota</taxon>
        <taxon>Sar</taxon>
        <taxon>Stramenopiles</taxon>
        <taxon>Ochrophyta</taxon>
        <taxon>Bacillariophyta</taxon>
        <taxon>Fragilariophyceae</taxon>
        <taxon>Fragilariophycidae</taxon>
        <taxon>Rhabdonematales</taxon>
        <taxon>Grammatophoraceae</taxon>
        <taxon>Grammatophora</taxon>
    </lineage>
</organism>
<dbReference type="InterPro" id="IPR004368">
    <property type="entry name" value="TIF_IF1"/>
</dbReference>
<feature type="chain" id="PRO_5030767745" description="Translation initiation factor IF-1, chloroplastic" evidence="8">
    <location>
        <begin position="22"/>
        <end position="156"/>
    </location>
</feature>
<evidence type="ECO:0000256" key="4">
    <source>
        <dbReference type="ARBA" id="ARBA00022540"/>
    </source>
</evidence>
<accession>A0A7S1YF82</accession>
<comment type="subunit">
    <text evidence="3">Component of the 30S ribosomal translation pre-initiation complex which assembles on the 30S ribosome in the order IF-2 and IF-3, IF-1 and N-formylmethionyl-tRNA(fMet); mRNA recruitment can occur at any time during PIC assembly.</text>
</comment>
<evidence type="ECO:0000256" key="6">
    <source>
        <dbReference type="ARBA" id="ARBA00068272"/>
    </source>
</evidence>
<dbReference type="PROSITE" id="PS50832">
    <property type="entry name" value="S1_IF1_TYPE"/>
    <property type="match status" value="1"/>
</dbReference>
<dbReference type="AlphaFoldDB" id="A0A7S1YF82"/>
<dbReference type="HAMAP" id="MF_00075">
    <property type="entry name" value="IF_1"/>
    <property type="match status" value="1"/>
</dbReference>
<feature type="signal peptide" evidence="8">
    <location>
        <begin position="1"/>
        <end position="21"/>
    </location>
</feature>
<dbReference type="InterPro" id="IPR012340">
    <property type="entry name" value="NA-bd_OB-fold"/>
</dbReference>
<dbReference type="PANTHER" id="PTHR33370:SF1">
    <property type="entry name" value="TRANSLATION INITIATION FACTOR IF-1, CHLOROPLASTIC"/>
    <property type="match status" value="1"/>
</dbReference>
<evidence type="ECO:0000256" key="7">
    <source>
        <dbReference type="PROSITE-ProRule" id="PRU00181"/>
    </source>
</evidence>
<dbReference type="InterPro" id="IPR006196">
    <property type="entry name" value="RNA-binding_domain_S1_IF1"/>
</dbReference>
<dbReference type="SUPFAM" id="SSF50249">
    <property type="entry name" value="Nucleic acid-binding proteins"/>
    <property type="match status" value="1"/>
</dbReference>
<dbReference type="GO" id="GO:0005829">
    <property type="term" value="C:cytosol"/>
    <property type="evidence" value="ECO:0007669"/>
    <property type="project" value="TreeGrafter"/>
</dbReference>
<dbReference type="FunFam" id="2.40.50.140:FF:000002">
    <property type="entry name" value="Translation initiation factor IF-1"/>
    <property type="match status" value="1"/>
</dbReference>
<gene>
    <name evidence="10" type="ORF">GOCE00092_LOCUS19417</name>
</gene>
<keyword evidence="4 7" id="KW-0396">Initiation factor</keyword>
<sequence>MMKTIVLLLVTLFVCLGNVQSFATFSCRSTQRASTVRSSPSFLIRPPSVVATTPTTALFGKKEARAQGNERKSKRERVKKVKDDVIEVEARVLESLPGAMFRCAIDGAPETQDPVLATISGRIRKSMIKILVGDAVSIELSPYDLTRGRITYRHRN</sequence>
<dbReference type="NCBIfam" id="TIGR00008">
    <property type="entry name" value="infA"/>
    <property type="match status" value="1"/>
</dbReference>
<dbReference type="Pfam" id="PF01176">
    <property type="entry name" value="eIF-1a"/>
    <property type="match status" value="1"/>
</dbReference>
<comment type="function">
    <text evidence="1">One of the essential components for the initiation of protein synthesis. Stabilizes the binding of IF-2 and IF-3 on the 30S subunit to which N-formylmethionyl-tRNA(fMet) subsequently binds. Helps modulate mRNA selection, yielding the 30S pre-initiation complex (PIC). Upon addition of the 50S ribosomal subunit IF-1, IF-2 and IF-3 are released leaving the mature 70S translation initiation complex.</text>
</comment>
<dbReference type="EMBL" id="HBGK01037434">
    <property type="protein sequence ID" value="CAD9296296.1"/>
    <property type="molecule type" value="Transcribed_RNA"/>
</dbReference>
<evidence type="ECO:0000256" key="8">
    <source>
        <dbReference type="SAM" id="SignalP"/>
    </source>
</evidence>
<reference evidence="10" key="1">
    <citation type="submission" date="2021-01" db="EMBL/GenBank/DDBJ databases">
        <authorList>
            <person name="Corre E."/>
            <person name="Pelletier E."/>
            <person name="Niang G."/>
            <person name="Scheremetjew M."/>
            <person name="Finn R."/>
            <person name="Kale V."/>
            <person name="Holt S."/>
            <person name="Cochrane G."/>
            <person name="Meng A."/>
            <person name="Brown T."/>
            <person name="Cohen L."/>
        </authorList>
    </citation>
    <scope>NUCLEOTIDE SEQUENCE</scope>
    <source>
        <strain evidence="10">CCMP 410</strain>
    </source>
</reference>
<feature type="domain" description="S1-like" evidence="9">
    <location>
        <begin position="76"/>
        <end position="155"/>
    </location>
</feature>
<dbReference type="GO" id="GO:0043022">
    <property type="term" value="F:ribosome binding"/>
    <property type="evidence" value="ECO:0007669"/>
    <property type="project" value="TreeGrafter"/>
</dbReference>
<evidence type="ECO:0000313" key="10">
    <source>
        <dbReference type="EMBL" id="CAD9296296.1"/>
    </source>
</evidence>
<evidence type="ECO:0000256" key="2">
    <source>
        <dbReference type="ARBA" id="ARBA00010939"/>
    </source>
</evidence>
<name>A0A7S1YF82_9STRA</name>
<comment type="similarity">
    <text evidence="2">Belongs to the IF-1 family.</text>
</comment>
<evidence type="ECO:0000256" key="3">
    <source>
        <dbReference type="ARBA" id="ARBA00011599"/>
    </source>
</evidence>
<protein>
    <recommendedName>
        <fullName evidence="6">Translation initiation factor IF-1, chloroplastic</fullName>
    </recommendedName>
</protein>
<dbReference type="Gene3D" id="2.40.50.140">
    <property type="entry name" value="Nucleic acid-binding proteins"/>
    <property type="match status" value="1"/>
</dbReference>
<keyword evidence="5 7" id="KW-0648">Protein biosynthesis</keyword>
<keyword evidence="8" id="KW-0732">Signal</keyword>
<proteinExistence type="inferred from homology"/>
<evidence type="ECO:0000256" key="5">
    <source>
        <dbReference type="ARBA" id="ARBA00022917"/>
    </source>
</evidence>
<dbReference type="GO" id="GO:0003723">
    <property type="term" value="F:RNA binding"/>
    <property type="evidence" value="ECO:0007669"/>
    <property type="project" value="InterPro"/>
</dbReference>
<dbReference type="PANTHER" id="PTHR33370">
    <property type="entry name" value="TRANSLATION INITIATION FACTOR IF-1, CHLOROPLASTIC"/>
    <property type="match status" value="1"/>
</dbReference>
<dbReference type="GO" id="GO:0003743">
    <property type="term" value="F:translation initiation factor activity"/>
    <property type="evidence" value="ECO:0007669"/>
    <property type="project" value="UniProtKB-UniRule"/>
</dbReference>
<evidence type="ECO:0000259" key="9">
    <source>
        <dbReference type="PROSITE" id="PS50832"/>
    </source>
</evidence>
<dbReference type="CDD" id="cd04451">
    <property type="entry name" value="S1_IF1"/>
    <property type="match status" value="1"/>
</dbReference>
<dbReference type="PROSITE" id="PS51257">
    <property type="entry name" value="PROKAR_LIPOPROTEIN"/>
    <property type="match status" value="1"/>
</dbReference>
<evidence type="ECO:0000256" key="1">
    <source>
        <dbReference type="ARBA" id="ARBA00003935"/>
    </source>
</evidence>